<dbReference type="Pfam" id="PF02017">
    <property type="entry name" value="CIDE-N"/>
    <property type="match status" value="1"/>
</dbReference>
<proteinExistence type="predicted"/>
<gene>
    <name evidence="5" type="ORF">GDO54_003925</name>
</gene>
<dbReference type="PANTHER" id="PTHR12306">
    <property type="entry name" value="CELL DEATH ACTIVATOR CIDE"/>
    <property type="match status" value="1"/>
</dbReference>
<sequence>MKRCVLSVRGNKERHGVAASSLQELHDKAFKILNVDPTKEPVTLVLAEDGTIVDDEDYFLCLPEDTEFLILQGNKKWAPTTVDGGTAWLARESVEMDDVDGSDSPRWKVLAAQLKENLSNIILLSESDFQTLIDVKTEELSTDMAMSPAKTEMLKETLQRLLDRHEEERQCKELLQLYLEAVKKDTIDGPQLPVEPKNMDESDKEETEMSHKTQLSNHVLRILKEKRMPHLSLSNEQLEAVCAQDPSTLSADLNCSLQDAQQMQTSCQEQLQQRYEQVQCMNSLANVSSNKRKDLA</sequence>
<dbReference type="AlphaFoldDB" id="A0AAV2ZRR7"/>
<dbReference type="Pfam" id="PF09033">
    <property type="entry name" value="DFF-C"/>
    <property type="match status" value="1"/>
</dbReference>
<evidence type="ECO:0000256" key="3">
    <source>
        <dbReference type="SAM" id="MobiDB-lite"/>
    </source>
</evidence>
<protein>
    <recommendedName>
        <fullName evidence="4">CIDE-N domain-containing protein</fullName>
    </recommendedName>
</protein>
<organism evidence="5 6">
    <name type="scientific">Pyxicephalus adspersus</name>
    <name type="common">African bullfrog</name>
    <dbReference type="NCBI Taxonomy" id="30357"/>
    <lineage>
        <taxon>Eukaryota</taxon>
        <taxon>Metazoa</taxon>
        <taxon>Chordata</taxon>
        <taxon>Craniata</taxon>
        <taxon>Vertebrata</taxon>
        <taxon>Euteleostomi</taxon>
        <taxon>Amphibia</taxon>
        <taxon>Batrachia</taxon>
        <taxon>Anura</taxon>
        <taxon>Neobatrachia</taxon>
        <taxon>Ranoidea</taxon>
        <taxon>Pyxicephalidae</taxon>
        <taxon>Pyxicephalinae</taxon>
        <taxon>Pyxicephalus</taxon>
    </lineage>
</organism>
<dbReference type="Gene3D" id="1.10.1490.10">
    <property type="entry name" value="C-terminal domain of DFF45/ICAD (DFF-C domain)"/>
    <property type="match status" value="2"/>
</dbReference>
<dbReference type="InterPro" id="IPR027296">
    <property type="entry name" value="DFF-C"/>
</dbReference>
<evidence type="ECO:0000256" key="2">
    <source>
        <dbReference type="PROSITE-ProRule" id="PRU00447"/>
    </source>
</evidence>
<evidence type="ECO:0000256" key="1">
    <source>
        <dbReference type="ARBA" id="ARBA00022703"/>
    </source>
</evidence>
<feature type="region of interest" description="Disordered" evidence="3">
    <location>
        <begin position="188"/>
        <end position="214"/>
    </location>
</feature>
<feature type="compositionally biased region" description="Basic and acidic residues" evidence="3">
    <location>
        <begin position="197"/>
        <end position="211"/>
    </location>
</feature>
<keyword evidence="6" id="KW-1185">Reference proteome</keyword>
<dbReference type="EMBL" id="DYDO01000011">
    <property type="protein sequence ID" value="DBA16542.1"/>
    <property type="molecule type" value="Genomic_DNA"/>
</dbReference>
<dbReference type="SMART" id="SM00266">
    <property type="entry name" value="CAD"/>
    <property type="match status" value="1"/>
</dbReference>
<evidence type="ECO:0000313" key="6">
    <source>
        <dbReference type="Proteomes" id="UP001181693"/>
    </source>
</evidence>
<dbReference type="PANTHER" id="PTHR12306:SF16">
    <property type="entry name" value="DNAATION FACTOR SUBUNIT ALPHA"/>
    <property type="match status" value="1"/>
</dbReference>
<reference evidence="5" key="1">
    <citation type="thesis" date="2020" institute="ProQuest LLC" country="789 East Eisenhower Parkway, Ann Arbor, MI, USA">
        <title>Comparative Genomics and Chromosome Evolution.</title>
        <authorList>
            <person name="Mudd A.B."/>
        </authorList>
    </citation>
    <scope>NUCLEOTIDE SEQUENCE</scope>
    <source>
        <strain evidence="5">1538</strain>
        <tissue evidence="5">Blood</tissue>
    </source>
</reference>
<accession>A0AAV2ZRR7</accession>
<dbReference type="SUPFAM" id="SSF81783">
    <property type="entry name" value="C-terminal domain of DFF45/ICAD (DFF-C domain)"/>
    <property type="match status" value="1"/>
</dbReference>
<dbReference type="Proteomes" id="UP001181693">
    <property type="component" value="Unassembled WGS sequence"/>
</dbReference>
<dbReference type="PROSITE" id="PS51135">
    <property type="entry name" value="CIDE_N"/>
    <property type="match status" value="1"/>
</dbReference>
<dbReference type="InterPro" id="IPR015121">
    <property type="entry name" value="DNA_fragmentation_mid_dom"/>
</dbReference>
<dbReference type="SUPFAM" id="SSF54277">
    <property type="entry name" value="CAD &amp; PB1 domains"/>
    <property type="match status" value="1"/>
</dbReference>
<dbReference type="GO" id="GO:0042981">
    <property type="term" value="P:regulation of apoptotic process"/>
    <property type="evidence" value="ECO:0007669"/>
    <property type="project" value="TreeGrafter"/>
</dbReference>
<dbReference type="GO" id="GO:0006915">
    <property type="term" value="P:apoptotic process"/>
    <property type="evidence" value="ECO:0007669"/>
    <property type="project" value="UniProtKB-UniRule"/>
</dbReference>
<dbReference type="Gene3D" id="3.10.20.10">
    <property type="match status" value="1"/>
</dbReference>
<name>A0AAV2ZRR7_PYXAD</name>
<evidence type="ECO:0000259" key="4">
    <source>
        <dbReference type="PROSITE" id="PS51135"/>
    </source>
</evidence>
<keyword evidence="1 2" id="KW-0053">Apoptosis</keyword>
<evidence type="ECO:0000313" key="5">
    <source>
        <dbReference type="EMBL" id="DBA16542.1"/>
    </source>
</evidence>
<feature type="domain" description="CIDE-N" evidence="4">
    <location>
        <begin position="1"/>
        <end position="79"/>
    </location>
</feature>
<comment type="caution">
    <text evidence="5">The sequence shown here is derived from an EMBL/GenBank/DDBJ whole genome shotgun (WGS) entry which is preliminary data.</text>
</comment>
<dbReference type="InterPro" id="IPR003508">
    <property type="entry name" value="CIDE-N_dom"/>
</dbReference>